<sequence length="167" mass="18388">MPAPDVAELTHLVAERTIHAAPERVFSLLADPSRHHLTEPSDWVRGSLEQSPATITEVGQVFGIEMFHVNAGGRYEMHNRVIALEPERTIAWEPAQYSADGILETGGWTWRYDLEPAGADTRVRLTYDWSATPPEIIEQIGGMPAVGIDHLERSLEALAGAVETSHA</sequence>
<reference evidence="1 2" key="1">
    <citation type="submission" date="2020-10" db="EMBL/GenBank/DDBJ databases">
        <title>Draft genome and description of Brachybacterium epidermidis sp nov.</title>
        <authorList>
            <person name="Boxberger M."/>
            <person name="La Scola B."/>
        </authorList>
    </citation>
    <scope>NUCLEOTIDE SEQUENCE [LARGE SCALE GENOMIC DNA]</scope>
    <source>
        <strain evidence="1 2">Marseille-Q2903</strain>
    </source>
</reference>
<proteinExistence type="predicted"/>
<evidence type="ECO:0000313" key="2">
    <source>
        <dbReference type="Proteomes" id="UP000644727"/>
    </source>
</evidence>
<name>A0ABR9VZR2_9MICO</name>
<dbReference type="InterPro" id="IPR019587">
    <property type="entry name" value="Polyketide_cyclase/dehydratase"/>
</dbReference>
<dbReference type="RefSeq" id="WP_193865168.1">
    <property type="nucleotide sequence ID" value="NZ_JADEYR010000002.1"/>
</dbReference>
<gene>
    <name evidence="1" type="ORF">IOE58_03030</name>
</gene>
<evidence type="ECO:0000313" key="1">
    <source>
        <dbReference type="EMBL" id="MBE9403210.1"/>
    </source>
</evidence>
<dbReference type="InterPro" id="IPR023393">
    <property type="entry name" value="START-like_dom_sf"/>
</dbReference>
<dbReference type="Gene3D" id="3.30.530.20">
    <property type="match status" value="1"/>
</dbReference>
<dbReference type="Proteomes" id="UP000644727">
    <property type="component" value="Unassembled WGS sequence"/>
</dbReference>
<comment type="caution">
    <text evidence="1">The sequence shown here is derived from an EMBL/GenBank/DDBJ whole genome shotgun (WGS) entry which is preliminary data.</text>
</comment>
<accession>A0ABR9VZR2</accession>
<protein>
    <submittedName>
        <fullName evidence="1">SRPBCC family protein</fullName>
    </submittedName>
</protein>
<keyword evidence="2" id="KW-1185">Reference proteome</keyword>
<dbReference type="Pfam" id="PF10604">
    <property type="entry name" value="Polyketide_cyc2"/>
    <property type="match status" value="1"/>
</dbReference>
<dbReference type="SUPFAM" id="SSF55961">
    <property type="entry name" value="Bet v1-like"/>
    <property type="match status" value="1"/>
</dbReference>
<organism evidence="1 2">
    <name type="scientific">Brachybacterium epidermidis</name>
    <dbReference type="NCBI Taxonomy" id="2781983"/>
    <lineage>
        <taxon>Bacteria</taxon>
        <taxon>Bacillati</taxon>
        <taxon>Actinomycetota</taxon>
        <taxon>Actinomycetes</taxon>
        <taxon>Micrococcales</taxon>
        <taxon>Dermabacteraceae</taxon>
        <taxon>Brachybacterium</taxon>
    </lineage>
</organism>
<dbReference type="EMBL" id="JADEYR010000002">
    <property type="protein sequence ID" value="MBE9403210.1"/>
    <property type="molecule type" value="Genomic_DNA"/>
</dbReference>